<dbReference type="InterPro" id="IPR050488">
    <property type="entry name" value="Ig_Fc_receptor"/>
</dbReference>
<dbReference type="Proteomes" id="UP000265040">
    <property type="component" value="Chromosome 18"/>
</dbReference>
<dbReference type="PROSITE" id="PS50835">
    <property type="entry name" value="IG_LIKE"/>
    <property type="match status" value="1"/>
</dbReference>
<dbReference type="AlphaFoldDB" id="A0A3Q1I9B5"/>
<protein>
    <recommendedName>
        <fullName evidence="3">Ig-like domain-containing protein</fullName>
    </recommendedName>
</protein>
<dbReference type="Pfam" id="PF13895">
    <property type="entry name" value="Ig_2"/>
    <property type="match status" value="1"/>
</dbReference>
<feature type="domain" description="Ig-like" evidence="3">
    <location>
        <begin position="109"/>
        <end position="186"/>
    </location>
</feature>
<reference evidence="4" key="3">
    <citation type="submission" date="2025-09" db="UniProtKB">
        <authorList>
            <consortium name="Ensembl"/>
        </authorList>
    </citation>
    <scope>IDENTIFICATION</scope>
</reference>
<dbReference type="InterPro" id="IPR013783">
    <property type="entry name" value="Ig-like_fold"/>
</dbReference>
<accession>A0A3Q1I9B5</accession>
<dbReference type="InParanoid" id="A0A3Q1I9B5"/>
<organism evidence="4 5">
    <name type="scientific">Anabas testudineus</name>
    <name type="common">Climbing perch</name>
    <name type="synonym">Anthias testudineus</name>
    <dbReference type="NCBI Taxonomy" id="64144"/>
    <lineage>
        <taxon>Eukaryota</taxon>
        <taxon>Metazoa</taxon>
        <taxon>Chordata</taxon>
        <taxon>Craniata</taxon>
        <taxon>Vertebrata</taxon>
        <taxon>Euteleostomi</taxon>
        <taxon>Actinopterygii</taxon>
        <taxon>Neopterygii</taxon>
        <taxon>Teleostei</taxon>
        <taxon>Neoteleostei</taxon>
        <taxon>Acanthomorphata</taxon>
        <taxon>Anabantaria</taxon>
        <taxon>Anabantiformes</taxon>
        <taxon>Anabantoidei</taxon>
        <taxon>Anabantidae</taxon>
        <taxon>Anabas</taxon>
    </lineage>
</organism>
<dbReference type="GO" id="GO:0006955">
    <property type="term" value="P:immune response"/>
    <property type="evidence" value="ECO:0007669"/>
    <property type="project" value="TreeGrafter"/>
</dbReference>
<evidence type="ECO:0000256" key="1">
    <source>
        <dbReference type="ARBA" id="ARBA00022729"/>
    </source>
</evidence>
<evidence type="ECO:0000313" key="4">
    <source>
        <dbReference type="Ensembl" id="ENSATEP00000016775.2"/>
    </source>
</evidence>
<name>A0A3Q1I9B5_ANATE</name>
<dbReference type="Ensembl" id="ENSATET00000017059.2">
    <property type="protein sequence ID" value="ENSATEP00000016775.2"/>
    <property type="gene ID" value="ENSATEG00000011666.2"/>
</dbReference>
<keyword evidence="1" id="KW-0732">Signal</keyword>
<sequence length="230" mass="25279">HSTHYHITVTVTTDAYTVTTTAILLLSFYLTLLPNPHGLTGALHCEVVHESTGKISSCNNTYKRTPPGTYTITNVYKEDSGKYWCDAGGETRNDSVNITLLHPCCSDGPVILEISALPVMEGEDVTLRCRNKTTSSQTSAGFYKDGVFIISSSTGNMIIHSVSKSDEGLYKCSISGAGESAESRLTVRSKESPNKWLTVQSKTHPLLTEDPFYSTIQEVRTRPYKFMPRG</sequence>
<keyword evidence="5" id="KW-1185">Reference proteome</keyword>
<dbReference type="InterPro" id="IPR007110">
    <property type="entry name" value="Ig-like_dom"/>
</dbReference>
<dbReference type="InterPro" id="IPR003599">
    <property type="entry name" value="Ig_sub"/>
</dbReference>
<evidence type="ECO:0000313" key="5">
    <source>
        <dbReference type="Proteomes" id="UP000265040"/>
    </source>
</evidence>
<evidence type="ECO:0000256" key="2">
    <source>
        <dbReference type="ARBA" id="ARBA00023157"/>
    </source>
</evidence>
<dbReference type="GO" id="GO:0009897">
    <property type="term" value="C:external side of plasma membrane"/>
    <property type="evidence" value="ECO:0007669"/>
    <property type="project" value="TreeGrafter"/>
</dbReference>
<proteinExistence type="predicted"/>
<dbReference type="SUPFAM" id="SSF48726">
    <property type="entry name" value="Immunoglobulin"/>
    <property type="match status" value="1"/>
</dbReference>
<dbReference type="SMART" id="SM00409">
    <property type="entry name" value="IG"/>
    <property type="match status" value="2"/>
</dbReference>
<dbReference type="Gene3D" id="2.60.40.10">
    <property type="entry name" value="Immunoglobulins"/>
    <property type="match status" value="2"/>
</dbReference>
<dbReference type="GO" id="GO:0007166">
    <property type="term" value="P:cell surface receptor signaling pathway"/>
    <property type="evidence" value="ECO:0007669"/>
    <property type="project" value="TreeGrafter"/>
</dbReference>
<keyword evidence="2" id="KW-1015">Disulfide bond</keyword>
<reference evidence="4" key="1">
    <citation type="submission" date="2021-04" db="EMBL/GenBank/DDBJ databases">
        <authorList>
            <consortium name="Wellcome Sanger Institute Data Sharing"/>
        </authorList>
    </citation>
    <scope>NUCLEOTIDE SEQUENCE [LARGE SCALE GENOMIC DNA]</scope>
</reference>
<dbReference type="STRING" id="64144.ENSATEP00000016775"/>
<dbReference type="PANTHER" id="PTHR11481:SF64">
    <property type="entry name" value="FC RECEPTOR-LIKE PROTEIN 4"/>
    <property type="match status" value="1"/>
</dbReference>
<dbReference type="OrthoDB" id="6151406at2759"/>
<dbReference type="PANTHER" id="PTHR11481">
    <property type="entry name" value="IMMUNOGLOBULIN FC RECEPTOR"/>
    <property type="match status" value="1"/>
</dbReference>
<dbReference type="GO" id="GO:0004888">
    <property type="term" value="F:transmembrane signaling receptor activity"/>
    <property type="evidence" value="ECO:0007669"/>
    <property type="project" value="TreeGrafter"/>
</dbReference>
<dbReference type="InterPro" id="IPR036179">
    <property type="entry name" value="Ig-like_dom_sf"/>
</dbReference>
<reference evidence="4" key="2">
    <citation type="submission" date="2025-08" db="UniProtKB">
        <authorList>
            <consortium name="Ensembl"/>
        </authorList>
    </citation>
    <scope>IDENTIFICATION</scope>
</reference>
<dbReference type="GeneTree" id="ENSGT01120000275064"/>
<dbReference type="FunCoup" id="A0A3Q1I9B5">
    <property type="interactions" value="1131"/>
</dbReference>
<evidence type="ECO:0000259" key="3">
    <source>
        <dbReference type="PROSITE" id="PS50835"/>
    </source>
</evidence>